<keyword evidence="4" id="KW-1015">Disulfide bond</keyword>
<dbReference type="EnsemblMetazoa" id="SCAU007185-RB">
    <property type="protein sequence ID" value="SCAU007185-PB"/>
    <property type="gene ID" value="SCAU007185"/>
</dbReference>
<keyword evidence="5" id="KW-0325">Glycoprotein</keyword>
<feature type="region of interest" description="Disordered" evidence="7">
    <location>
        <begin position="633"/>
        <end position="663"/>
    </location>
</feature>
<protein>
    <recommendedName>
        <fullName evidence="6">Carboxylic ester hydrolase</fullName>
        <ecNumber evidence="6">3.1.1.-</ecNumber>
    </recommendedName>
</protein>
<dbReference type="InterPro" id="IPR029058">
    <property type="entry name" value="AB_hydrolase_fold"/>
</dbReference>
<dbReference type="Proteomes" id="UP000095300">
    <property type="component" value="Unassembled WGS sequence"/>
</dbReference>
<evidence type="ECO:0000256" key="6">
    <source>
        <dbReference type="RuleBase" id="RU361235"/>
    </source>
</evidence>
<feature type="compositionally biased region" description="Acidic residues" evidence="7">
    <location>
        <begin position="633"/>
        <end position="654"/>
    </location>
</feature>
<dbReference type="VEuPathDB" id="VectorBase:SCAU007185"/>
<name>A0A1I8PE24_STOCA</name>
<evidence type="ECO:0000313" key="10">
    <source>
        <dbReference type="Proteomes" id="UP000095300"/>
    </source>
</evidence>
<evidence type="ECO:0000313" key="9">
    <source>
        <dbReference type="EnsemblMetazoa" id="SCAU007185-PA"/>
    </source>
</evidence>
<dbReference type="Pfam" id="PF00135">
    <property type="entry name" value="COesterase"/>
    <property type="match status" value="1"/>
</dbReference>
<feature type="chain" id="PRO_5014204418" description="Carboxylic ester hydrolase" evidence="6">
    <location>
        <begin position="21"/>
        <end position="672"/>
    </location>
</feature>
<feature type="compositionally biased region" description="Low complexity" evidence="7">
    <location>
        <begin position="50"/>
        <end position="70"/>
    </location>
</feature>
<reference evidence="9" key="2">
    <citation type="submission" date="2020-05" db="UniProtKB">
        <authorList>
            <consortium name="EnsemblMetazoa"/>
        </authorList>
    </citation>
    <scope>IDENTIFICATION</scope>
    <source>
        <strain evidence="9">USDA</strain>
    </source>
</reference>
<feature type="region of interest" description="Disordered" evidence="7">
    <location>
        <begin position="25"/>
        <end position="78"/>
    </location>
</feature>
<dbReference type="PANTHER" id="PTHR43142">
    <property type="entry name" value="CARBOXYLIC ESTER HYDROLASE"/>
    <property type="match status" value="1"/>
</dbReference>
<dbReference type="Gene3D" id="3.40.50.1820">
    <property type="entry name" value="alpha/beta hydrolase"/>
    <property type="match status" value="1"/>
</dbReference>
<keyword evidence="10" id="KW-1185">Reference proteome</keyword>
<sequence length="672" mass="73458">MRPLYLVLLILVIGAALIEAQQQNRRKNGGGGGGKQQHQQQQNNKRKPMGKPNGNRNNNRNNNRNKNGNKMNKEKPTAKKTLVNHIIPGLGAVRGRVVKSEWTGQTIIQFFDIPYAQGASGAMRFKPASPVAPWTGTMKTERPFGGCPSIQDDKDYDALKARNIEAEDCLSVTISTKSFSSSSPVMVYIHGDNLYDGSVLDSPPGYLLEEDIVLVLVRYRLGPFGFLSTMTDDIPGNAGVTDVILALKWVQNNIASFGGDPNKVTLFGQSGGAAMVNILTMSPAVSDGLFHRVIYQSGSALSPAFITDNPLPAAKDIGKYAGCKNVNKVESLNKCLRKLNTTELLDAFSKHGASKIGQGVGSTGAAQFVVGGPSDILPQFPAKLLTSGNFKAYPTMGGTPKNAGTLPLKDIYIDSFNETIPDDQMNATDYVKQIIVETNGPDRSGAWMKFAKEEIFTEEQMKNGSFRCLTPGLIDLCGTIAYKNPVLLAMQGNAGKMPNNTYLYSFDYEGEFNRYGTFEDQGDMPFELGVSLTDENLYLFPWPRYSMVNTNRDMKVAARMVKLWASFAATGKPTAPNMPEWPAMTGSAGPYLKIGKTVSVGDNYIDEFTAAVQEADMGYSLVNDDYFDVLMEDTEEDDNSKEKQEEEEDNDNDSPGEARGGNIVLIAHRNKY</sequence>
<dbReference type="InterPro" id="IPR019826">
    <property type="entry name" value="Carboxylesterase_B_AS"/>
</dbReference>
<dbReference type="OrthoDB" id="3200163at2759"/>
<dbReference type="InterPro" id="IPR002018">
    <property type="entry name" value="CarbesteraseB"/>
</dbReference>
<feature type="domain" description="Carboxylesterase type B" evidence="8">
    <location>
        <begin position="90"/>
        <end position="604"/>
    </location>
</feature>
<dbReference type="GO" id="GO:0052689">
    <property type="term" value="F:carboxylic ester hydrolase activity"/>
    <property type="evidence" value="ECO:0007669"/>
    <property type="project" value="UniProtKB-KW"/>
</dbReference>
<keyword evidence="6" id="KW-0732">Signal</keyword>
<accession>A0A1I8PE24</accession>
<keyword evidence="3 6" id="KW-0378">Hydrolase</keyword>
<evidence type="ECO:0000259" key="8">
    <source>
        <dbReference type="Pfam" id="PF00135"/>
    </source>
</evidence>
<dbReference type="AlphaFoldDB" id="A0A1I8PE24"/>
<proteinExistence type="inferred from homology"/>
<evidence type="ECO:0000256" key="3">
    <source>
        <dbReference type="ARBA" id="ARBA00022801"/>
    </source>
</evidence>
<reference evidence="10" key="1">
    <citation type="submission" date="2015-05" db="EMBL/GenBank/DDBJ databases">
        <authorList>
            <person name="Wilson R.K."/>
            <person name="Warren W.C."/>
            <person name="Olafson P."/>
        </authorList>
    </citation>
    <scope>NUCLEOTIDE SEQUENCE [LARGE SCALE GENOMIC DNA]</scope>
    <source>
        <strain evidence="10">USDA</strain>
    </source>
</reference>
<evidence type="ECO:0000256" key="2">
    <source>
        <dbReference type="ARBA" id="ARBA00022487"/>
    </source>
</evidence>
<dbReference type="EnsemblMetazoa" id="SCAU007185-RA">
    <property type="protein sequence ID" value="SCAU007185-PA"/>
    <property type="gene ID" value="SCAU007185"/>
</dbReference>
<dbReference type="EC" id="3.1.1.-" evidence="6"/>
<dbReference type="STRING" id="35570.A0A1I8PE24"/>
<dbReference type="PROSITE" id="PS00122">
    <property type="entry name" value="CARBOXYLESTERASE_B_1"/>
    <property type="match status" value="1"/>
</dbReference>
<dbReference type="KEGG" id="scac:106090006"/>
<feature type="signal peptide" evidence="6">
    <location>
        <begin position="1"/>
        <end position="20"/>
    </location>
</feature>
<keyword evidence="2" id="KW-0719">Serine esterase</keyword>
<evidence type="ECO:0000256" key="5">
    <source>
        <dbReference type="ARBA" id="ARBA00023180"/>
    </source>
</evidence>
<evidence type="ECO:0000256" key="1">
    <source>
        <dbReference type="ARBA" id="ARBA00005964"/>
    </source>
</evidence>
<comment type="similarity">
    <text evidence="1 6">Belongs to the type-B carboxylesterase/lipase family.</text>
</comment>
<dbReference type="SUPFAM" id="SSF53474">
    <property type="entry name" value="alpha/beta-Hydrolases"/>
    <property type="match status" value="1"/>
</dbReference>
<gene>
    <name evidence="9" type="primary">106090006</name>
</gene>
<evidence type="ECO:0000256" key="7">
    <source>
        <dbReference type="SAM" id="MobiDB-lite"/>
    </source>
</evidence>
<organism evidence="9 10">
    <name type="scientific">Stomoxys calcitrans</name>
    <name type="common">Stable fly</name>
    <name type="synonym">Conops calcitrans</name>
    <dbReference type="NCBI Taxonomy" id="35570"/>
    <lineage>
        <taxon>Eukaryota</taxon>
        <taxon>Metazoa</taxon>
        <taxon>Ecdysozoa</taxon>
        <taxon>Arthropoda</taxon>
        <taxon>Hexapoda</taxon>
        <taxon>Insecta</taxon>
        <taxon>Pterygota</taxon>
        <taxon>Neoptera</taxon>
        <taxon>Endopterygota</taxon>
        <taxon>Diptera</taxon>
        <taxon>Brachycera</taxon>
        <taxon>Muscomorpha</taxon>
        <taxon>Muscoidea</taxon>
        <taxon>Muscidae</taxon>
        <taxon>Stomoxys</taxon>
    </lineage>
</organism>
<evidence type="ECO:0000256" key="4">
    <source>
        <dbReference type="ARBA" id="ARBA00023157"/>
    </source>
</evidence>
<dbReference type="PANTHER" id="PTHR43142:SF12">
    <property type="entry name" value="CARBOXYLESTERASE TYPE B DOMAIN-CONTAINING PROTEIN-RELATED"/>
    <property type="match status" value="1"/>
</dbReference>